<evidence type="ECO:0000313" key="2">
    <source>
        <dbReference type="Proteomes" id="UP000801864"/>
    </source>
</evidence>
<evidence type="ECO:0000313" key="1">
    <source>
        <dbReference type="EMBL" id="KAF3073155.1"/>
    </source>
</evidence>
<comment type="caution">
    <text evidence="1">The sequence shown here is derived from an EMBL/GenBank/DDBJ whole genome shotgun (WGS) entry which is preliminary data.</text>
</comment>
<keyword evidence="2" id="KW-1185">Reference proteome</keyword>
<dbReference type="EMBL" id="QLNT01000007">
    <property type="protein sequence ID" value="KAF3073155.1"/>
    <property type="molecule type" value="Genomic_DNA"/>
</dbReference>
<gene>
    <name evidence="1" type="ORF">CFAM422_004713</name>
</gene>
<reference evidence="1 2" key="1">
    <citation type="submission" date="2018-06" db="EMBL/GenBank/DDBJ databases">
        <title>Genome analysis of cellulolytic fungus Trichoderma lentiforme CFAM-422.</title>
        <authorList>
            <person name="Steindorff A.S."/>
            <person name="Formighieri E.F."/>
            <person name="Midorikawa G.E.O."/>
            <person name="Tamietti M.S."/>
            <person name="Ramos E.Z."/>
            <person name="Silva A.S."/>
            <person name="Bon E.P.S."/>
            <person name="Mendes T.D."/>
            <person name="Damaso M.C.T."/>
            <person name="Favaro L.C.L."/>
        </authorList>
    </citation>
    <scope>NUCLEOTIDE SEQUENCE [LARGE SCALE GENOMIC DNA]</scope>
    <source>
        <strain evidence="1 2">CFAM-422</strain>
    </source>
</reference>
<name>A0A9P5CD95_9HYPO</name>
<dbReference type="Proteomes" id="UP000801864">
    <property type="component" value="Unassembled WGS sequence"/>
</dbReference>
<proteinExistence type="predicted"/>
<dbReference type="AlphaFoldDB" id="A0A9P5CD95"/>
<accession>A0A9P5CD95</accession>
<sequence>MSFLLDMPGGETKNGEIFIDPYERLRLTPRRQSETLAVAAASNWAVGQPRTCGQAKGVLHVMLARFRAAFHRNCRAVDPKI</sequence>
<organism evidence="1 2">
    <name type="scientific">Trichoderma lentiforme</name>
    <dbReference type="NCBI Taxonomy" id="1567552"/>
    <lineage>
        <taxon>Eukaryota</taxon>
        <taxon>Fungi</taxon>
        <taxon>Dikarya</taxon>
        <taxon>Ascomycota</taxon>
        <taxon>Pezizomycotina</taxon>
        <taxon>Sordariomycetes</taxon>
        <taxon>Hypocreomycetidae</taxon>
        <taxon>Hypocreales</taxon>
        <taxon>Hypocreaceae</taxon>
        <taxon>Trichoderma</taxon>
    </lineage>
</organism>
<protein>
    <submittedName>
        <fullName evidence="1">Uncharacterized protein</fullName>
    </submittedName>
</protein>